<feature type="repeat" description="ANK" evidence="3">
    <location>
        <begin position="80"/>
        <end position="112"/>
    </location>
</feature>
<evidence type="ECO:0000256" key="4">
    <source>
        <dbReference type="SAM" id="MobiDB-lite"/>
    </source>
</evidence>
<evidence type="ECO:0000256" key="3">
    <source>
        <dbReference type="PROSITE-ProRule" id="PRU00023"/>
    </source>
</evidence>
<feature type="region of interest" description="Disordered" evidence="4">
    <location>
        <begin position="216"/>
        <end position="242"/>
    </location>
</feature>
<accession>A0ABP0JLC1</accession>
<evidence type="ECO:0000313" key="6">
    <source>
        <dbReference type="Proteomes" id="UP001642464"/>
    </source>
</evidence>
<dbReference type="SUPFAM" id="SSF48403">
    <property type="entry name" value="Ankyrin repeat"/>
    <property type="match status" value="1"/>
</dbReference>
<dbReference type="PROSITE" id="PS50297">
    <property type="entry name" value="ANK_REP_REGION"/>
    <property type="match status" value="2"/>
</dbReference>
<dbReference type="InterPro" id="IPR002110">
    <property type="entry name" value="Ankyrin_rpt"/>
</dbReference>
<dbReference type="Proteomes" id="UP001642464">
    <property type="component" value="Unassembled WGS sequence"/>
</dbReference>
<keyword evidence="1" id="KW-0677">Repeat</keyword>
<dbReference type="Pfam" id="PF12796">
    <property type="entry name" value="Ank_2"/>
    <property type="match status" value="1"/>
</dbReference>
<comment type="caution">
    <text evidence="5">The sequence shown here is derived from an EMBL/GenBank/DDBJ whole genome shotgun (WGS) entry which is preliminary data.</text>
</comment>
<evidence type="ECO:0000256" key="2">
    <source>
        <dbReference type="ARBA" id="ARBA00023043"/>
    </source>
</evidence>
<reference evidence="5 6" key="1">
    <citation type="submission" date="2024-02" db="EMBL/GenBank/DDBJ databases">
        <authorList>
            <person name="Chen Y."/>
            <person name="Shah S."/>
            <person name="Dougan E. K."/>
            <person name="Thang M."/>
            <person name="Chan C."/>
        </authorList>
    </citation>
    <scope>NUCLEOTIDE SEQUENCE [LARGE SCALE GENOMIC DNA]</scope>
</reference>
<dbReference type="Gene3D" id="1.25.40.20">
    <property type="entry name" value="Ankyrin repeat-containing domain"/>
    <property type="match status" value="2"/>
</dbReference>
<proteinExistence type="predicted"/>
<dbReference type="InterPro" id="IPR036770">
    <property type="entry name" value="Ankyrin_rpt-contain_sf"/>
</dbReference>
<protein>
    <submittedName>
        <fullName evidence="5">Sex-determining protein fem-1 (Feminization of XX and XO animals protein 1)</fullName>
    </submittedName>
</protein>
<keyword evidence="6" id="KW-1185">Reference proteome</keyword>
<evidence type="ECO:0000313" key="5">
    <source>
        <dbReference type="EMBL" id="CAK9015224.1"/>
    </source>
</evidence>
<feature type="repeat" description="ANK" evidence="3">
    <location>
        <begin position="47"/>
        <end position="79"/>
    </location>
</feature>
<gene>
    <name evidence="5" type="ORF">SCF082_LOCUS12662</name>
</gene>
<evidence type="ECO:0000256" key="1">
    <source>
        <dbReference type="ARBA" id="ARBA00022737"/>
    </source>
</evidence>
<name>A0ABP0JLC1_9DINO</name>
<feature type="non-terminal residue" evidence="5">
    <location>
        <position position="1"/>
    </location>
</feature>
<keyword evidence="2 3" id="KW-0040">ANK repeat</keyword>
<dbReference type="SMART" id="SM00248">
    <property type="entry name" value="ANK"/>
    <property type="match status" value="3"/>
</dbReference>
<organism evidence="5 6">
    <name type="scientific">Durusdinium trenchii</name>
    <dbReference type="NCBI Taxonomy" id="1381693"/>
    <lineage>
        <taxon>Eukaryota</taxon>
        <taxon>Sar</taxon>
        <taxon>Alveolata</taxon>
        <taxon>Dinophyceae</taxon>
        <taxon>Suessiales</taxon>
        <taxon>Symbiodiniaceae</taxon>
        <taxon>Durusdinium</taxon>
    </lineage>
</organism>
<dbReference type="PROSITE" id="PS50088">
    <property type="entry name" value="ANK_REPEAT"/>
    <property type="match status" value="2"/>
</dbReference>
<feature type="region of interest" description="Disordered" evidence="4">
    <location>
        <begin position="268"/>
        <end position="312"/>
    </location>
</feature>
<dbReference type="PANTHER" id="PTHR24171">
    <property type="entry name" value="ANKYRIN REPEAT DOMAIN-CONTAINING PROTEIN 39-RELATED"/>
    <property type="match status" value="1"/>
</dbReference>
<sequence>VNELYKVMAPEQSDEEKFLSAIASGNLNMVQEFVEMRGYDVNMRNSNGNTPLHVACFNGQSDVVQYFLQKGADPQATGQRNNTCLHYAAAKGHLELVKQFVQLGNNVLAKNERGKTPYDAAEGFGVKQFLMPLIFSEEQRMGTAPTIIGATVDNAREQERIANLPPPPKMGHSAYSDPNRREGRAPARQIQPDGFVTTVGNPELSAKYGNKIRYRSESPSVGQSTAPSAPATPPTYNPGVARNSPFSKARYVSYDAANNKVGAPIPYAPPSAGAGGAQPPPTAGVGALTSQFGGLAPPNSRPLLSRLRHNRR</sequence>
<feature type="region of interest" description="Disordered" evidence="4">
    <location>
        <begin position="161"/>
        <end position="202"/>
    </location>
</feature>
<dbReference type="EMBL" id="CAXAMM010007752">
    <property type="protein sequence ID" value="CAK9015224.1"/>
    <property type="molecule type" value="Genomic_DNA"/>
</dbReference>